<organism evidence="1 2">
    <name type="scientific">Ichthyophthirius multifiliis</name>
    <name type="common">White spot disease agent</name>
    <name type="synonym">Ich</name>
    <dbReference type="NCBI Taxonomy" id="5932"/>
    <lineage>
        <taxon>Eukaryota</taxon>
        <taxon>Sar</taxon>
        <taxon>Alveolata</taxon>
        <taxon>Ciliophora</taxon>
        <taxon>Intramacronucleata</taxon>
        <taxon>Oligohymenophorea</taxon>
        <taxon>Hymenostomatida</taxon>
        <taxon>Ophryoglenina</taxon>
        <taxon>Ichthyophthirius</taxon>
    </lineage>
</organism>
<name>G0QMH3_ICHMU</name>
<reference evidence="1 2" key="1">
    <citation type="submission" date="2011-07" db="EMBL/GenBank/DDBJ databases">
        <authorList>
            <person name="Coyne R."/>
            <person name="Brami D."/>
            <person name="Johnson J."/>
            <person name="Hostetler J."/>
            <person name="Hannick L."/>
            <person name="Clark T."/>
            <person name="Cassidy-Hanley D."/>
            <person name="Inman J."/>
        </authorList>
    </citation>
    <scope>NUCLEOTIDE SEQUENCE [LARGE SCALE GENOMIC DNA]</scope>
    <source>
        <strain evidence="1 2">G5</strain>
    </source>
</reference>
<dbReference type="AlphaFoldDB" id="G0QMH3"/>
<evidence type="ECO:0000313" key="2">
    <source>
        <dbReference type="Proteomes" id="UP000008983"/>
    </source>
</evidence>
<gene>
    <name evidence="1" type="ORF">IMG5_048530</name>
</gene>
<sequence>MIKNKIKRVKMKKQLMIKQTIQIKNLTILIAKIYRIPQYNYKENQKRKINKLKIISFKCLIQKNITIKIQITKPLHRIQIKQILIIALLIIIKLYNHNKIMIFNGINIKNNKLLIT</sequence>
<accession>G0QMH3</accession>
<dbReference type="GeneID" id="14909774"/>
<proteinExistence type="predicted"/>
<dbReference type="RefSeq" id="XP_004037569.1">
    <property type="nucleotide sequence ID" value="XM_004037521.1"/>
</dbReference>
<protein>
    <submittedName>
        <fullName evidence="1">Uncharacterized protein</fullName>
    </submittedName>
</protein>
<dbReference type="InParanoid" id="G0QMH3"/>
<evidence type="ECO:0000313" key="1">
    <source>
        <dbReference type="EMBL" id="EGR33583.1"/>
    </source>
</evidence>
<dbReference type="EMBL" id="GL983419">
    <property type="protein sequence ID" value="EGR33583.1"/>
    <property type="molecule type" value="Genomic_DNA"/>
</dbReference>
<dbReference type="Proteomes" id="UP000008983">
    <property type="component" value="Unassembled WGS sequence"/>
</dbReference>
<keyword evidence="2" id="KW-1185">Reference proteome</keyword>